<dbReference type="GO" id="GO:0030313">
    <property type="term" value="C:cell envelope"/>
    <property type="evidence" value="ECO:0007669"/>
    <property type="project" value="UniProtKB-SubCell"/>
</dbReference>
<keyword evidence="11" id="KW-0575">Peroxidase</keyword>
<evidence type="ECO:0000313" key="11">
    <source>
        <dbReference type="EMBL" id="KVE29275.1"/>
    </source>
</evidence>
<keyword evidence="2 7" id="KW-0349">Heme</keyword>
<protein>
    <submittedName>
        <fullName evidence="11">Cytochrome-c peroxidase</fullName>
    </submittedName>
</protein>
<dbReference type="GO" id="GO:0004130">
    <property type="term" value="F:cytochrome-c peroxidase activity"/>
    <property type="evidence" value="ECO:0007669"/>
    <property type="project" value="TreeGrafter"/>
</dbReference>
<feature type="signal peptide" evidence="9">
    <location>
        <begin position="1"/>
        <end position="32"/>
    </location>
</feature>
<organism evidence="11 12">
    <name type="scientific">Burkholderia singularis</name>
    <dbReference type="NCBI Taxonomy" id="1503053"/>
    <lineage>
        <taxon>Bacteria</taxon>
        <taxon>Pseudomonadati</taxon>
        <taxon>Pseudomonadota</taxon>
        <taxon>Betaproteobacteria</taxon>
        <taxon>Burkholderiales</taxon>
        <taxon>Burkholderiaceae</taxon>
        <taxon>Burkholderia</taxon>
        <taxon>pseudomallei group</taxon>
    </lineage>
</organism>
<dbReference type="GO" id="GO:0046872">
    <property type="term" value="F:metal ion binding"/>
    <property type="evidence" value="ECO:0007669"/>
    <property type="project" value="UniProtKB-KW"/>
</dbReference>
<accession>A0A103E6Z7</accession>
<keyword evidence="3 7" id="KW-0479">Metal-binding</keyword>
<dbReference type="Gene3D" id="1.10.760.10">
    <property type="entry name" value="Cytochrome c-like domain"/>
    <property type="match status" value="2"/>
</dbReference>
<reference evidence="11 12" key="1">
    <citation type="submission" date="2015-11" db="EMBL/GenBank/DDBJ databases">
        <title>Expanding the genomic diversity of Burkholderia species for the development of highly accurate diagnostics.</title>
        <authorList>
            <person name="Sahl J."/>
            <person name="Keim P."/>
            <person name="Wagner D."/>
        </authorList>
    </citation>
    <scope>NUCLEOTIDE SEQUENCE [LARGE SCALE GENOMIC DNA]</scope>
    <source>
        <strain evidence="11 12">TSV85</strain>
    </source>
</reference>
<sequence>MMRHPPRSVLPSHRLFAALRTVAAAGMIAAGAAGCDANGPAATGPAAAASGALAASAGSGAPAARSDAPVVVDGQPQTRAQVYEGVKQMTELGRQIFFDPSLSGSGKLACASCHSPQHGFSAPNALAAQFGGDDMRQQGFRSVPTLKYLQAVPKFSEHYHESDDEGDESVDAGPTGGLTWDGRADSGAQQARAPLTSPFEMNSTPAKVARAVRAAPYAQAFRTAFGAQVFNDDDATFAAVLKALETFEQKPEVFYPYTSKYDAYLAGHAKLTDAELRGLKVFNDETKGNCASCHVSKRGLDGTPPQFSDFGLIALGVPRNRELAVNRNPKFYDLGACGPERQDLKGRDEFCGLFRTPTLRNVVLKKSFFHNGIYHSLEDVLRFYSERDTNPEKFYPVKHGVVQKFDDLPKRYWKNLNDEAPFDRKRGDAPVLTDAEIQDVIAFLGTLTDGYDPHAPAAHGGH</sequence>
<keyword evidence="4 9" id="KW-0732">Signal</keyword>
<dbReference type="GO" id="GO:0009055">
    <property type="term" value="F:electron transfer activity"/>
    <property type="evidence" value="ECO:0007669"/>
    <property type="project" value="InterPro"/>
</dbReference>
<dbReference type="PANTHER" id="PTHR30600:SF10">
    <property type="entry name" value="BLL6722 PROTEIN"/>
    <property type="match status" value="1"/>
</dbReference>
<dbReference type="InterPro" id="IPR036909">
    <property type="entry name" value="Cyt_c-like_dom_sf"/>
</dbReference>
<dbReference type="GO" id="GO:0020037">
    <property type="term" value="F:heme binding"/>
    <property type="evidence" value="ECO:0007669"/>
    <property type="project" value="InterPro"/>
</dbReference>
<dbReference type="SUPFAM" id="SSF46626">
    <property type="entry name" value="Cytochrome c"/>
    <property type="match status" value="2"/>
</dbReference>
<gene>
    <name evidence="11" type="ORF">WS67_05315</name>
</gene>
<name>A0A103E6Z7_9BURK</name>
<evidence type="ECO:0000256" key="5">
    <source>
        <dbReference type="ARBA" id="ARBA00023002"/>
    </source>
</evidence>
<feature type="domain" description="Cytochrome c" evidence="10">
    <location>
        <begin position="88"/>
        <end position="245"/>
    </location>
</feature>
<evidence type="ECO:0000256" key="9">
    <source>
        <dbReference type="SAM" id="SignalP"/>
    </source>
</evidence>
<evidence type="ECO:0000256" key="2">
    <source>
        <dbReference type="ARBA" id="ARBA00022617"/>
    </source>
</evidence>
<dbReference type="PROSITE" id="PS51257">
    <property type="entry name" value="PROKAR_LIPOPROTEIN"/>
    <property type="match status" value="1"/>
</dbReference>
<evidence type="ECO:0000256" key="1">
    <source>
        <dbReference type="ARBA" id="ARBA00004196"/>
    </source>
</evidence>
<dbReference type="PROSITE" id="PS51007">
    <property type="entry name" value="CYTC"/>
    <property type="match status" value="2"/>
</dbReference>
<evidence type="ECO:0000256" key="7">
    <source>
        <dbReference type="PROSITE-ProRule" id="PRU00433"/>
    </source>
</evidence>
<evidence type="ECO:0000256" key="3">
    <source>
        <dbReference type="ARBA" id="ARBA00022723"/>
    </source>
</evidence>
<feature type="domain" description="Cytochrome c" evidence="10">
    <location>
        <begin position="273"/>
        <end position="448"/>
    </location>
</feature>
<evidence type="ECO:0000256" key="4">
    <source>
        <dbReference type="ARBA" id="ARBA00022729"/>
    </source>
</evidence>
<dbReference type="InterPro" id="IPR009056">
    <property type="entry name" value="Cyt_c-like_dom"/>
</dbReference>
<feature type="region of interest" description="Disordered" evidence="8">
    <location>
        <begin position="157"/>
        <end position="199"/>
    </location>
</feature>
<keyword evidence="5" id="KW-0560">Oxidoreductase</keyword>
<proteinExistence type="predicted"/>
<evidence type="ECO:0000256" key="6">
    <source>
        <dbReference type="ARBA" id="ARBA00023004"/>
    </source>
</evidence>
<keyword evidence="12" id="KW-1185">Reference proteome</keyword>
<dbReference type="Proteomes" id="UP000062788">
    <property type="component" value="Unassembled WGS sequence"/>
</dbReference>
<keyword evidence="6 7" id="KW-0408">Iron</keyword>
<evidence type="ECO:0000259" key="10">
    <source>
        <dbReference type="PROSITE" id="PS51007"/>
    </source>
</evidence>
<comment type="subcellular location">
    <subcellularLocation>
        <location evidence="1">Cell envelope</location>
    </subcellularLocation>
</comment>
<dbReference type="InterPro" id="IPR051395">
    <property type="entry name" value="Cytochrome_c_Peroxidase/MauG"/>
</dbReference>
<evidence type="ECO:0000256" key="8">
    <source>
        <dbReference type="SAM" id="MobiDB-lite"/>
    </source>
</evidence>
<feature type="chain" id="PRO_5007114492" evidence="9">
    <location>
        <begin position="33"/>
        <end position="462"/>
    </location>
</feature>
<evidence type="ECO:0000313" key="12">
    <source>
        <dbReference type="Proteomes" id="UP000062788"/>
    </source>
</evidence>
<dbReference type="RefSeq" id="WP_059513686.1">
    <property type="nucleotide sequence ID" value="NZ_LOWA01000014.1"/>
</dbReference>
<dbReference type="AlphaFoldDB" id="A0A103E6Z7"/>
<dbReference type="Pfam" id="PF03150">
    <property type="entry name" value="CCP_MauG"/>
    <property type="match status" value="1"/>
</dbReference>
<comment type="caution">
    <text evidence="11">The sequence shown here is derived from an EMBL/GenBank/DDBJ whole genome shotgun (WGS) entry which is preliminary data.</text>
</comment>
<dbReference type="EMBL" id="LOWA01000014">
    <property type="protein sequence ID" value="KVE29275.1"/>
    <property type="molecule type" value="Genomic_DNA"/>
</dbReference>
<dbReference type="PANTHER" id="PTHR30600">
    <property type="entry name" value="CYTOCHROME C PEROXIDASE-RELATED"/>
    <property type="match status" value="1"/>
</dbReference>
<dbReference type="InterPro" id="IPR004852">
    <property type="entry name" value="Di-haem_cyt_c_peroxidsae"/>
</dbReference>